<evidence type="ECO:0000259" key="7">
    <source>
        <dbReference type="PROSITE" id="PS51898"/>
    </source>
</evidence>
<dbReference type="Pfam" id="PF00589">
    <property type="entry name" value="Phage_integrase"/>
    <property type="match status" value="1"/>
</dbReference>
<feature type="region of interest" description="Disordered" evidence="6">
    <location>
        <begin position="67"/>
        <end position="90"/>
    </location>
</feature>
<dbReference type="EMBL" id="CP002657">
    <property type="protein sequence ID" value="AEB82855.1"/>
    <property type="molecule type" value="Genomic_DNA"/>
</dbReference>
<evidence type="ECO:0000313" key="10">
    <source>
        <dbReference type="Proteomes" id="UP000007938"/>
    </source>
</evidence>
<feature type="compositionally biased region" description="Basic and acidic residues" evidence="6">
    <location>
        <begin position="67"/>
        <end position="76"/>
    </location>
</feature>
<dbReference type="InterPro" id="IPR002104">
    <property type="entry name" value="Integrase_catalytic"/>
</dbReference>
<dbReference type="PANTHER" id="PTHR30629:SF2">
    <property type="entry name" value="PROPHAGE INTEGRASE INTS-RELATED"/>
    <property type="match status" value="1"/>
</dbReference>
<dbReference type="InterPro" id="IPR013762">
    <property type="entry name" value="Integrase-like_cat_sf"/>
</dbReference>
<dbReference type="InterPro" id="IPR011010">
    <property type="entry name" value="DNA_brk_join_enz"/>
</dbReference>
<dbReference type="HOGENOM" id="CLU_027562_0_0_4"/>
<dbReference type="RefSeq" id="WP_013721272.1">
    <property type="nucleotide sequence ID" value="NC_015422.1"/>
</dbReference>
<dbReference type="InterPro" id="IPR044068">
    <property type="entry name" value="CB"/>
</dbReference>
<reference evidence="9 10" key="1">
    <citation type="journal article" date="2011" name="J. Bacteriol.">
        <title>Genome Sequences of Alicycliphilus denitrificans Strains BC and K601T.</title>
        <authorList>
            <person name="Oosterkamp M.J."/>
            <person name="Veuskens T."/>
            <person name="Plugge C.M."/>
            <person name="Langenhoff A.A."/>
            <person name="Gerritse J."/>
            <person name="van Berkel W.J."/>
            <person name="Pieper D.H."/>
            <person name="Junca H."/>
            <person name="Goodwin L.A."/>
            <person name="Daligault H.E."/>
            <person name="Bruce D.C."/>
            <person name="Detter J.C."/>
            <person name="Tapia R."/>
            <person name="Han C.S."/>
            <person name="Land M.L."/>
            <person name="Hauser L.J."/>
            <person name="Smidt H."/>
            <person name="Stams A.J."/>
        </authorList>
    </citation>
    <scope>NUCLEOTIDE SEQUENCE [LARGE SCALE GENOMIC DNA]</scope>
    <source>
        <strain evidence="10">DSM 14773 / CIP 107495 / K601</strain>
    </source>
</reference>
<dbReference type="STRING" id="596154.Alide2_0433"/>
<dbReference type="GO" id="GO:0003677">
    <property type="term" value="F:DNA binding"/>
    <property type="evidence" value="ECO:0007669"/>
    <property type="project" value="UniProtKB-UniRule"/>
</dbReference>
<evidence type="ECO:0000313" key="9">
    <source>
        <dbReference type="EMBL" id="AEB82855.1"/>
    </source>
</evidence>
<reference evidence="9 10" key="2">
    <citation type="submission" date="2011-04" db="EMBL/GenBank/DDBJ databases">
        <title>Complete sequence of chromosome of Alicycliphilus denitrificans K601.</title>
        <authorList>
            <consortium name="US DOE Joint Genome Institute"/>
            <person name="Lucas S."/>
            <person name="Han J."/>
            <person name="Lapidus A."/>
            <person name="Cheng J.-F."/>
            <person name="Goodwin L."/>
            <person name="Pitluck S."/>
            <person name="Peters L."/>
            <person name="Zeytun A."/>
            <person name="Detter J.C."/>
            <person name="Han C."/>
            <person name="Tapia R."/>
            <person name="Land M."/>
            <person name="Hauser L."/>
            <person name="Kyrpides N."/>
            <person name="Ivanova N."/>
            <person name="Mikhailova N."/>
            <person name="Pagani I."/>
            <person name="Oosterkamp M."/>
            <person name="Pieper D."/>
            <person name="van Berkel W."/>
            <person name="Langenhoff A."/>
            <person name="Smidt H."/>
            <person name="Stams A."/>
            <person name="Woyke T."/>
        </authorList>
    </citation>
    <scope>NUCLEOTIDE SEQUENCE [LARGE SCALE GENOMIC DNA]</scope>
    <source>
        <strain evidence="10">DSM 14773 / CIP 107495 / K601</strain>
    </source>
</reference>
<name>F4G3M7_ALIDK</name>
<feature type="domain" description="Core-binding (CB)" evidence="8">
    <location>
        <begin position="98"/>
        <end position="179"/>
    </location>
</feature>
<dbReference type="CDD" id="cd00801">
    <property type="entry name" value="INT_P4_C"/>
    <property type="match status" value="1"/>
</dbReference>
<sequence length="407" mass="46214">MPLTELRLKALKSKPEPGKHGDRDGLYVRVDAKGAMRWQWRIRTPRGENIVSYGVYPEVSLAEARQRHSEARRQVRDGVNPNEAKRAKKEEVAAKTINSFEAVTREWFAHRKDEWAPSYGEKIMRRMEVDVFPYVGGKSISEITPPELLEVLRRIEKRGAIETAHRALENCGQVFRYGVATGRIPSDPSRDLKGALRKPMVKHMAAITDPADLAALLRAIDGYAGTHVVRCALKLAPMLMLRPGELRMARWEEFDLDAATWTIPPERMKRQRAGKMNGDPHMVPLPRQAVEVLRDLHPLTGPTGLVFRGERDHERPMSENTVNASLRRMGYDTQTQVTGHGFRATARTILDEHMGYDRAVIEAQLAHSVADSLGRAYNRTEFLKQRREMLQAWADYLEGLRASGMAR</sequence>
<accession>F4G3M7</accession>
<dbReference type="eggNOG" id="COG0582">
    <property type="taxonomic scope" value="Bacteria"/>
</dbReference>
<dbReference type="Proteomes" id="UP000007938">
    <property type="component" value="Chromosome"/>
</dbReference>
<dbReference type="InterPro" id="IPR025166">
    <property type="entry name" value="Integrase_DNA_bind_dom"/>
</dbReference>
<organism evidence="9 10">
    <name type="scientific">Alicycliphilus denitrificans (strain DSM 14773 / CIP 107495 / K601)</name>
    <dbReference type="NCBI Taxonomy" id="596154"/>
    <lineage>
        <taxon>Bacteria</taxon>
        <taxon>Pseudomonadati</taxon>
        <taxon>Pseudomonadota</taxon>
        <taxon>Betaproteobacteria</taxon>
        <taxon>Burkholderiales</taxon>
        <taxon>Comamonadaceae</taxon>
        <taxon>Alicycliphilus</taxon>
    </lineage>
</organism>
<evidence type="ECO:0000259" key="8">
    <source>
        <dbReference type="PROSITE" id="PS51900"/>
    </source>
</evidence>
<dbReference type="Gene3D" id="1.10.150.130">
    <property type="match status" value="1"/>
</dbReference>
<dbReference type="SUPFAM" id="SSF56349">
    <property type="entry name" value="DNA breaking-rejoining enzymes"/>
    <property type="match status" value="1"/>
</dbReference>
<evidence type="ECO:0000256" key="5">
    <source>
        <dbReference type="PROSITE-ProRule" id="PRU01248"/>
    </source>
</evidence>
<dbReference type="Gene3D" id="1.10.443.10">
    <property type="entry name" value="Intergrase catalytic core"/>
    <property type="match status" value="1"/>
</dbReference>
<dbReference type="InterPro" id="IPR050808">
    <property type="entry name" value="Phage_Integrase"/>
</dbReference>
<dbReference type="PANTHER" id="PTHR30629">
    <property type="entry name" value="PROPHAGE INTEGRASE"/>
    <property type="match status" value="1"/>
</dbReference>
<evidence type="ECO:0000256" key="4">
    <source>
        <dbReference type="ARBA" id="ARBA00023172"/>
    </source>
</evidence>
<feature type="domain" description="Tyr recombinase" evidence="7">
    <location>
        <begin position="202"/>
        <end position="390"/>
    </location>
</feature>
<keyword evidence="4" id="KW-0233">DNA recombination</keyword>
<dbReference type="InterPro" id="IPR010998">
    <property type="entry name" value="Integrase_recombinase_N"/>
</dbReference>
<dbReference type="InterPro" id="IPR053876">
    <property type="entry name" value="Phage_int_M"/>
</dbReference>
<evidence type="ECO:0000256" key="3">
    <source>
        <dbReference type="ARBA" id="ARBA00023125"/>
    </source>
</evidence>
<keyword evidence="10" id="KW-1185">Reference proteome</keyword>
<evidence type="ECO:0000256" key="1">
    <source>
        <dbReference type="ARBA" id="ARBA00008857"/>
    </source>
</evidence>
<dbReference type="GO" id="GO:0006310">
    <property type="term" value="P:DNA recombination"/>
    <property type="evidence" value="ECO:0007669"/>
    <property type="project" value="UniProtKB-KW"/>
</dbReference>
<protein>
    <submittedName>
        <fullName evidence="9">Integrase family protein</fullName>
    </submittedName>
</protein>
<dbReference type="Gene3D" id="3.30.160.390">
    <property type="entry name" value="Integrase, DNA-binding domain"/>
    <property type="match status" value="1"/>
</dbReference>
<dbReference type="PROSITE" id="PS51898">
    <property type="entry name" value="TYR_RECOMBINASE"/>
    <property type="match status" value="1"/>
</dbReference>
<gene>
    <name evidence="9" type="ordered locus">Alide2_0433</name>
</gene>
<dbReference type="AlphaFoldDB" id="F4G3M7"/>
<dbReference type="InterPro" id="IPR038488">
    <property type="entry name" value="Integrase_DNA-bd_sf"/>
</dbReference>
<proteinExistence type="inferred from homology"/>
<dbReference type="GO" id="GO:0015074">
    <property type="term" value="P:DNA integration"/>
    <property type="evidence" value="ECO:0007669"/>
    <property type="project" value="UniProtKB-KW"/>
</dbReference>
<comment type="similarity">
    <text evidence="1">Belongs to the 'phage' integrase family.</text>
</comment>
<keyword evidence="3 5" id="KW-0238">DNA-binding</keyword>
<dbReference type="KEGG" id="adk:Alide2_0433"/>
<dbReference type="Pfam" id="PF13356">
    <property type="entry name" value="Arm-DNA-bind_3"/>
    <property type="match status" value="1"/>
</dbReference>
<keyword evidence="2" id="KW-0229">DNA integration</keyword>
<evidence type="ECO:0000256" key="6">
    <source>
        <dbReference type="SAM" id="MobiDB-lite"/>
    </source>
</evidence>
<dbReference type="Pfam" id="PF22022">
    <property type="entry name" value="Phage_int_M"/>
    <property type="match status" value="1"/>
</dbReference>
<evidence type="ECO:0000256" key="2">
    <source>
        <dbReference type="ARBA" id="ARBA00022908"/>
    </source>
</evidence>
<dbReference type="PROSITE" id="PS51900">
    <property type="entry name" value="CB"/>
    <property type="match status" value="1"/>
</dbReference>